<protein>
    <submittedName>
        <fullName evidence="2">Uncharacterized protein</fullName>
    </submittedName>
</protein>
<feature type="region of interest" description="Disordered" evidence="1">
    <location>
        <begin position="114"/>
        <end position="147"/>
    </location>
</feature>
<sequence length="147" mass="16838">MDQFCLRHGKRCVMWDDEDVGFYLMLNWDWLRNQPAEPSSPEQLIQPGWWTNLRQLLRPPLLDPEQPAERLAAWIDKHTMRVHAALLDKLHLLRRDEDTQQLVLDDPYWEQLQAAAPKEAEEQQEAAGPVAGQAAGSVEAATNCSQA</sequence>
<gene>
    <name evidence="2" type="ORF">COHA_000173</name>
</gene>
<accession>A0AAD5H714</accession>
<dbReference type="EMBL" id="JADXDR010000004">
    <property type="protein sequence ID" value="KAI7846336.1"/>
    <property type="molecule type" value="Genomic_DNA"/>
</dbReference>
<evidence type="ECO:0000313" key="3">
    <source>
        <dbReference type="Proteomes" id="UP001205105"/>
    </source>
</evidence>
<keyword evidence="3" id="KW-1185">Reference proteome</keyword>
<dbReference type="Proteomes" id="UP001205105">
    <property type="component" value="Unassembled WGS sequence"/>
</dbReference>
<name>A0AAD5H714_9CHLO</name>
<comment type="caution">
    <text evidence="2">The sequence shown here is derived from an EMBL/GenBank/DDBJ whole genome shotgun (WGS) entry which is preliminary data.</text>
</comment>
<proteinExistence type="predicted"/>
<organism evidence="2 3">
    <name type="scientific">Chlorella ohadii</name>
    <dbReference type="NCBI Taxonomy" id="2649997"/>
    <lineage>
        <taxon>Eukaryota</taxon>
        <taxon>Viridiplantae</taxon>
        <taxon>Chlorophyta</taxon>
        <taxon>core chlorophytes</taxon>
        <taxon>Trebouxiophyceae</taxon>
        <taxon>Chlorellales</taxon>
        <taxon>Chlorellaceae</taxon>
        <taxon>Chlorella clade</taxon>
        <taxon>Chlorella</taxon>
    </lineage>
</organism>
<feature type="compositionally biased region" description="Low complexity" evidence="1">
    <location>
        <begin position="125"/>
        <end position="136"/>
    </location>
</feature>
<evidence type="ECO:0000256" key="1">
    <source>
        <dbReference type="SAM" id="MobiDB-lite"/>
    </source>
</evidence>
<evidence type="ECO:0000313" key="2">
    <source>
        <dbReference type="EMBL" id="KAI7846336.1"/>
    </source>
</evidence>
<dbReference type="AlphaFoldDB" id="A0AAD5H714"/>
<reference evidence="2" key="1">
    <citation type="submission" date="2020-11" db="EMBL/GenBank/DDBJ databases">
        <title>Chlorella ohadii genome sequencing and assembly.</title>
        <authorList>
            <person name="Murik O."/>
            <person name="Treves H."/>
            <person name="Kedem I."/>
            <person name="Shotland Y."/>
            <person name="Kaplan A."/>
        </authorList>
    </citation>
    <scope>NUCLEOTIDE SEQUENCE</scope>
    <source>
        <strain evidence="2">1</strain>
    </source>
</reference>